<dbReference type="SUPFAM" id="SSF55961">
    <property type="entry name" value="Bet v1-like"/>
    <property type="match status" value="1"/>
</dbReference>
<dbReference type="Proteomes" id="UP000515146">
    <property type="component" value="Unplaced"/>
</dbReference>
<dbReference type="InterPro" id="IPR008936">
    <property type="entry name" value="Rho_GTPase_activation_prot"/>
</dbReference>
<evidence type="ECO:0000256" key="2">
    <source>
        <dbReference type="SAM" id="MobiDB-lite"/>
    </source>
</evidence>
<dbReference type="GeneID" id="113796822"/>
<dbReference type="GO" id="GO:0030036">
    <property type="term" value="P:actin cytoskeleton organization"/>
    <property type="evidence" value="ECO:0007669"/>
    <property type="project" value="TreeGrafter"/>
</dbReference>
<dbReference type="Gene3D" id="3.30.530.20">
    <property type="match status" value="1"/>
</dbReference>
<dbReference type="GO" id="GO:0007165">
    <property type="term" value="P:signal transduction"/>
    <property type="evidence" value="ECO:0007669"/>
    <property type="project" value="InterPro"/>
</dbReference>
<feature type="compositionally biased region" description="Low complexity" evidence="2">
    <location>
        <begin position="203"/>
        <end position="217"/>
    </location>
</feature>
<name>A0A6P6YC99_DERPT</name>
<dbReference type="OrthoDB" id="10003330at2759"/>
<dbReference type="GO" id="GO:0035023">
    <property type="term" value="P:regulation of Rho protein signal transduction"/>
    <property type="evidence" value="ECO:0007669"/>
    <property type="project" value="TreeGrafter"/>
</dbReference>
<dbReference type="SUPFAM" id="SSF48350">
    <property type="entry name" value="GTPase activation domain, GAP"/>
    <property type="match status" value="1"/>
</dbReference>
<evidence type="ECO:0000313" key="4">
    <source>
        <dbReference type="Proteomes" id="UP000515146"/>
    </source>
</evidence>
<reference evidence="5" key="1">
    <citation type="submission" date="2025-08" db="UniProtKB">
        <authorList>
            <consortium name="RefSeq"/>
        </authorList>
    </citation>
    <scope>IDENTIFICATION</scope>
    <source>
        <strain evidence="5">Airmid</strain>
    </source>
</reference>
<dbReference type="InParanoid" id="A0A6P6YC99"/>
<evidence type="ECO:0000313" key="5">
    <source>
        <dbReference type="RefSeq" id="XP_027202910.1"/>
    </source>
</evidence>
<evidence type="ECO:0000256" key="1">
    <source>
        <dbReference type="SAM" id="Coils"/>
    </source>
</evidence>
<gene>
    <name evidence="5" type="primary">LOC113796822</name>
</gene>
<dbReference type="RefSeq" id="XP_027202910.1">
    <property type="nucleotide sequence ID" value="XM_027347109.1"/>
</dbReference>
<dbReference type="InterPro" id="IPR023393">
    <property type="entry name" value="START-like_dom_sf"/>
</dbReference>
<keyword evidence="1" id="KW-0175">Coiled coil</keyword>
<dbReference type="GO" id="GO:0005096">
    <property type="term" value="F:GTPase activator activity"/>
    <property type="evidence" value="ECO:0007669"/>
    <property type="project" value="TreeGrafter"/>
</dbReference>
<protein>
    <recommendedName>
        <fullName evidence="3">Rho-GAP domain-containing protein</fullName>
    </recommendedName>
</protein>
<dbReference type="SMART" id="SM00324">
    <property type="entry name" value="RhoGAP"/>
    <property type="match status" value="1"/>
</dbReference>
<feature type="compositionally biased region" description="Polar residues" evidence="2">
    <location>
        <begin position="218"/>
        <end position="228"/>
    </location>
</feature>
<dbReference type="PANTHER" id="PTHR12659:SF7">
    <property type="entry name" value="CROSSVEINLESS C, ISOFORM C"/>
    <property type="match status" value="1"/>
</dbReference>
<organism evidence="4 5">
    <name type="scientific">Dermatophagoides pteronyssinus</name>
    <name type="common">European house dust mite</name>
    <dbReference type="NCBI Taxonomy" id="6956"/>
    <lineage>
        <taxon>Eukaryota</taxon>
        <taxon>Metazoa</taxon>
        <taxon>Ecdysozoa</taxon>
        <taxon>Arthropoda</taxon>
        <taxon>Chelicerata</taxon>
        <taxon>Arachnida</taxon>
        <taxon>Acari</taxon>
        <taxon>Acariformes</taxon>
        <taxon>Sarcoptiformes</taxon>
        <taxon>Astigmata</taxon>
        <taxon>Psoroptidia</taxon>
        <taxon>Analgoidea</taxon>
        <taxon>Pyroglyphidae</taxon>
        <taxon>Dermatophagoidinae</taxon>
        <taxon>Dermatophagoides</taxon>
    </lineage>
</organism>
<dbReference type="KEGG" id="dpte:113796822"/>
<dbReference type="Pfam" id="PF00620">
    <property type="entry name" value="RhoGAP"/>
    <property type="match status" value="1"/>
</dbReference>
<feature type="region of interest" description="Disordered" evidence="2">
    <location>
        <begin position="201"/>
        <end position="229"/>
    </location>
</feature>
<dbReference type="Gene3D" id="1.10.555.10">
    <property type="entry name" value="Rho GTPase activation protein"/>
    <property type="match status" value="1"/>
</dbReference>
<proteinExistence type="predicted"/>
<feature type="domain" description="Rho-GAP" evidence="3">
    <location>
        <begin position="278"/>
        <end position="452"/>
    </location>
</feature>
<feature type="region of interest" description="Disordered" evidence="2">
    <location>
        <begin position="151"/>
        <end position="188"/>
    </location>
</feature>
<sequence>MDTDNNDEDNDVYKRALESIKQIENEILFMLDQSNLNTDDDDDNNLKQRLANANLNSYCDILLEKVNNEILWTNNLLEHQHNDDLTIKTNIENNNSINKSTEQFPSKTQTTTKTIIEQQQRSQILNEQNINLNGGTIPSTLKHSIINNDQIVTNGGNQNKQNSEQQQQHYHRNDDHQQIFNNNNNNDKFNWISDKKHSFINGSSSSTSTSRSSSTSSHGQIVNNNNNNLDKHRYSFYDNSEKLPVYLVHSSELDELISNHSPTSTTNELPVMNDFIQLQLQNNGRILPDSIENAIIYLLKFGRNSLGIFRKSGVKSRIQILREKIQQQEINFEITGESVYDVADLLKQWLRDLRPHLLTNELIDMFIMAKKSKNNHQFEFYLWHLDDCHRYLLFIILKFLSLIAANSSTNQMTIQNLAICFAPSLCNGENEKQINRGQKCLQYCIENYESLFYLNIINGKRYQRQLSSTTTTSSTTSTTSKTTLNHEHTSVIIINASPDDILARLLYERNMIDKLISRWTIVDHDPEQNSDHFEFDLQFSCLLPTKTFNLKRKWSNSIEQPGGFRLLEQGDSIQSNWIMVPNGKGQTLVKHDISMELRGLSSKWYRHIFPTIHDQQLKRLASSFTIIPMNGTRISEV</sequence>
<keyword evidence="4" id="KW-1185">Reference proteome</keyword>
<dbReference type="OMA" id="LCECETE"/>
<accession>A0A6P6YC99</accession>
<feature type="compositionally biased region" description="Low complexity" evidence="2">
    <location>
        <begin position="154"/>
        <end position="168"/>
    </location>
</feature>
<dbReference type="PROSITE" id="PS50238">
    <property type="entry name" value="RHOGAP"/>
    <property type="match status" value="1"/>
</dbReference>
<evidence type="ECO:0000259" key="3">
    <source>
        <dbReference type="PROSITE" id="PS50238"/>
    </source>
</evidence>
<dbReference type="AlphaFoldDB" id="A0A6P6YC99"/>
<dbReference type="PANTHER" id="PTHR12659">
    <property type="entry name" value="RHO-TYPE GTPASE ACTIVATING PROTEIN"/>
    <property type="match status" value="1"/>
</dbReference>
<feature type="coiled-coil region" evidence="1">
    <location>
        <begin position="6"/>
        <end position="33"/>
    </location>
</feature>
<dbReference type="InterPro" id="IPR000198">
    <property type="entry name" value="RhoGAP_dom"/>
</dbReference>